<proteinExistence type="predicted"/>
<evidence type="ECO:0000313" key="6">
    <source>
        <dbReference type="EMBL" id="KAK7756943.1"/>
    </source>
</evidence>
<feature type="region of interest" description="Disordered" evidence="4">
    <location>
        <begin position="33"/>
        <end position="105"/>
    </location>
</feature>
<dbReference type="EMBL" id="JAKJXP020000004">
    <property type="protein sequence ID" value="KAK7756943.1"/>
    <property type="molecule type" value="Genomic_DNA"/>
</dbReference>
<keyword evidence="1" id="KW-0227">DNA damage</keyword>
<dbReference type="InterPro" id="IPR015637">
    <property type="entry name" value="MUG/TDG"/>
</dbReference>
<dbReference type="GO" id="GO:0006285">
    <property type="term" value="P:base-excision repair, AP site formation"/>
    <property type="evidence" value="ECO:0007669"/>
    <property type="project" value="InterPro"/>
</dbReference>
<dbReference type="PANTHER" id="PTHR12159:SF9">
    <property type="entry name" value="G_T MISMATCH-SPECIFIC THYMINE DNA GLYCOSYLASE"/>
    <property type="match status" value="1"/>
</dbReference>
<keyword evidence="7" id="KW-1185">Reference proteome</keyword>
<gene>
    <name evidence="6" type="primary">thp1</name>
    <name evidence="6" type="ORF">SLS62_000959</name>
</gene>
<evidence type="ECO:0000313" key="7">
    <source>
        <dbReference type="Proteomes" id="UP001320420"/>
    </source>
</evidence>
<feature type="domain" description="Uracil-DNA glycosylase-like" evidence="5">
    <location>
        <begin position="113"/>
        <end position="329"/>
    </location>
</feature>
<evidence type="ECO:0000256" key="1">
    <source>
        <dbReference type="ARBA" id="ARBA00022763"/>
    </source>
</evidence>
<name>A0AAN9UZ10_9PEZI</name>
<sequence length="351" mass="37926">MEEETATRPKEPSFQGRLQLKDFMFVSKNNCAATSTMKRSSSGRSIAAPSPPGEVVPSRASPKTSTLKAPSSSLQPRKRKADEPKPTTTTTTKRQKGGGYAPPSTYAHLPLLPDAMAPRLLILFIGLNPGVQTARTGHAYAHPSNLFWKLLRASGLTAPAPAPVHPWSEDGDLPARYGLGLTNIVARPSRSGAELRRAELDDGVDALDAKCARWRPEVACLVGKGIWESVARVRARRRVGCEGGGGGGGGGGGAPAQKKKKGEKKGDGEFRYGWQDEDVRMGAVEDENAVSEGGRGRWEGARVFVASSTSGLAATLRPEEKERIWKELGDWCMRRRKERAEETEEGKEERG</sequence>
<dbReference type="SMART" id="SM00986">
    <property type="entry name" value="UDG"/>
    <property type="match status" value="1"/>
</dbReference>
<feature type="compositionally biased region" description="Polar residues" evidence="4">
    <location>
        <begin position="33"/>
        <end position="44"/>
    </location>
</feature>
<dbReference type="Proteomes" id="UP001320420">
    <property type="component" value="Unassembled WGS sequence"/>
</dbReference>
<dbReference type="InterPro" id="IPR036895">
    <property type="entry name" value="Uracil-DNA_glycosylase-like_sf"/>
</dbReference>
<dbReference type="Pfam" id="PF03167">
    <property type="entry name" value="UDG"/>
    <property type="match status" value="1"/>
</dbReference>
<feature type="compositionally biased region" description="Gly residues" evidence="4">
    <location>
        <begin position="241"/>
        <end position="254"/>
    </location>
</feature>
<evidence type="ECO:0000256" key="2">
    <source>
        <dbReference type="ARBA" id="ARBA00022801"/>
    </source>
</evidence>
<evidence type="ECO:0000256" key="4">
    <source>
        <dbReference type="SAM" id="MobiDB-lite"/>
    </source>
</evidence>
<feature type="region of interest" description="Disordered" evidence="4">
    <location>
        <begin position="241"/>
        <end position="270"/>
    </location>
</feature>
<dbReference type="FunFam" id="3.40.470.10:FF:000010">
    <property type="entry name" value="G/U mismatch-specific DNA glycosylase"/>
    <property type="match status" value="1"/>
</dbReference>
<reference evidence="6 7" key="1">
    <citation type="submission" date="2024-02" db="EMBL/GenBank/DDBJ databases">
        <title>De novo assembly and annotation of 12 fungi associated with fruit tree decline syndrome in Ontario, Canada.</title>
        <authorList>
            <person name="Sulman M."/>
            <person name="Ellouze W."/>
            <person name="Ilyukhin E."/>
        </authorList>
    </citation>
    <scope>NUCLEOTIDE SEQUENCE [LARGE SCALE GENOMIC DNA]</scope>
    <source>
        <strain evidence="6 7">M11/M66-122</strain>
    </source>
</reference>
<keyword evidence="2" id="KW-0378">Hydrolase</keyword>
<accession>A0AAN9UZ10</accession>
<dbReference type="Gene3D" id="3.40.470.10">
    <property type="entry name" value="Uracil-DNA glycosylase-like domain"/>
    <property type="match status" value="1"/>
</dbReference>
<comment type="caution">
    <text evidence="6">The sequence shown here is derived from an EMBL/GenBank/DDBJ whole genome shotgun (WGS) entry which is preliminary data.</text>
</comment>
<dbReference type="GO" id="GO:0004844">
    <property type="term" value="F:uracil DNA N-glycosylase activity"/>
    <property type="evidence" value="ECO:0007669"/>
    <property type="project" value="TreeGrafter"/>
</dbReference>
<keyword evidence="3" id="KW-0234">DNA repair</keyword>
<evidence type="ECO:0000256" key="3">
    <source>
        <dbReference type="ARBA" id="ARBA00023204"/>
    </source>
</evidence>
<organism evidence="6 7">
    <name type="scientific">Diatrype stigma</name>
    <dbReference type="NCBI Taxonomy" id="117547"/>
    <lineage>
        <taxon>Eukaryota</taxon>
        <taxon>Fungi</taxon>
        <taxon>Dikarya</taxon>
        <taxon>Ascomycota</taxon>
        <taxon>Pezizomycotina</taxon>
        <taxon>Sordariomycetes</taxon>
        <taxon>Xylariomycetidae</taxon>
        <taxon>Xylariales</taxon>
        <taxon>Diatrypaceae</taxon>
        <taxon>Diatrype</taxon>
    </lineage>
</organism>
<evidence type="ECO:0000259" key="5">
    <source>
        <dbReference type="SMART" id="SM00986"/>
    </source>
</evidence>
<feature type="compositionally biased region" description="Polar residues" evidence="4">
    <location>
        <begin position="61"/>
        <end position="75"/>
    </location>
</feature>
<dbReference type="PANTHER" id="PTHR12159">
    <property type="entry name" value="G/T AND G/U MISMATCH-SPECIFIC DNA GLYCOSYLASE"/>
    <property type="match status" value="1"/>
</dbReference>
<dbReference type="InterPro" id="IPR005122">
    <property type="entry name" value="Uracil-DNA_glycosylase-like"/>
</dbReference>
<dbReference type="CDD" id="cd10028">
    <property type="entry name" value="UDG-F2_TDG_MUG"/>
    <property type="match status" value="1"/>
</dbReference>
<dbReference type="SUPFAM" id="SSF52141">
    <property type="entry name" value="Uracil-DNA glycosylase-like"/>
    <property type="match status" value="1"/>
</dbReference>
<dbReference type="GO" id="GO:0008263">
    <property type="term" value="F:pyrimidine-specific mismatch base pair DNA N-glycosylase activity"/>
    <property type="evidence" value="ECO:0007669"/>
    <property type="project" value="TreeGrafter"/>
</dbReference>
<protein>
    <submittedName>
        <fullName evidence="6">Uracil DNA N-glycosylase Thp1</fullName>
    </submittedName>
</protein>
<dbReference type="SMART" id="SM00987">
    <property type="entry name" value="UreE_C"/>
    <property type="match status" value="1"/>
</dbReference>
<dbReference type="AlphaFoldDB" id="A0AAN9UZ10"/>